<protein>
    <submittedName>
        <fullName evidence="3">Uncharacterized protein</fullName>
    </submittedName>
</protein>
<sequence>MSALLFIASAGLVLPAPPQRAHAARRAAPTTMLDIPRITLPAAVADPIKDLDLKSPNDLSQAEYNSYSAAAIGGTLIFFILPLFDILGFFGDFVFSALVGGGVGAYASLRKDSVGEYANKFGGALLTAADKAAAEAPGLKDKLQKLVDDIKS</sequence>
<feature type="signal peptide" evidence="2">
    <location>
        <begin position="1"/>
        <end position="23"/>
    </location>
</feature>
<dbReference type="GeneID" id="17283728"/>
<feature type="chain" id="PRO_5044249582" evidence="2">
    <location>
        <begin position="24"/>
        <end position="152"/>
    </location>
</feature>
<keyword evidence="4" id="KW-1185">Reference proteome</keyword>
<name>A0A0D3KRS3_EMIH1</name>
<keyword evidence="2" id="KW-0732">Signal</keyword>
<keyword evidence="1" id="KW-1133">Transmembrane helix</keyword>
<reference evidence="3" key="2">
    <citation type="submission" date="2024-10" db="UniProtKB">
        <authorList>
            <consortium name="EnsemblProtists"/>
        </authorList>
    </citation>
    <scope>IDENTIFICATION</scope>
</reference>
<organism evidence="3 4">
    <name type="scientific">Emiliania huxleyi (strain CCMP1516)</name>
    <dbReference type="NCBI Taxonomy" id="280463"/>
    <lineage>
        <taxon>Eukaryota</taxon>
        <taxon>Haptista</taxon>
        <taxon>Haptophyta</taxon>
        <taxon>Prymnesiophyceae</taxon>
        <taxon>Isochrysidales</taxon>
        <taxon>Noelaerhabdaceae</taxon>
        <taxon>Emiliania</taxon>
    </lineage>
</organism>
<reference evidence="4" key="1">
    <citation type="journal article" date="2013" name="Nature">
        <title>Pan genome of the phytoplankton Emiliania underpins its global distribution.</title>
        <authorList>
            <person name="Read B.A."/>
            <person name="Kegel J."/>
            <person name="Klute M.J."/>
            <person name="Kuo A."/>
            <person name="Lefebvre S.C."/>
            <person name="Maumus F."/>
            <person name="Mayer C."/>
            <person name="Miller J."/>
            <person name="Monier A."/>
            <person name="Salamov A."/>
            <person name="Young J."/>
            <person name="Aguilar M."/>
            <person name="Claverie J.M."/>
            <person name="Frickenhaus S."/>
            <person name="Gonzalez K."/>
            <person name="Herman E.K."/>
            <person name="Lin Y.C."/>
            <person name="Napier J."/>
            <person name="Ogata H."/>
            <person name="Sarno A.F."/>
            <person name="Shmutz J."/>
            <person name="Schroeder D."/>
            <person name="de Vargas C."/>
            <person name="Verret F."/>
            <person name="von Dassow P."/>
            <person name="Valentin K."/>
            <person name="Van de Peer Y."/>
            <person name="Wheeler G."/>
            <person name="Dacks J.B."/>
            <person name="Delwiche C.F."/>
            <person name="Dyhrman S.T."/>
            <person name="Glockner G."/>
            <person name="John U."/>
            <person name="Richards T."/>
            <person name="Worden A.Z."/>
            <person name="Zhang X."/>
            <person name="Grigoriev I.V."/>
            <person name="Allen A.E."/>
            <person name="Bidle K."/>
            <person name="Borodovsky M."/>
            <person name="Bowler C."/>
            <person name="Brownlee C."/>
            <person name="Cock J.M."/>
            <person name="Elias M."/>
            <person name="Gladyshev V.N."/>
            <person name="Groth M."/>
            <person name="Guda C."/>
            <person name="Hadaegh A."/>
            <person name="Iglesias-Rodriguez M.D."/>
            <person name="Jenkins J."/>
            <person name="Jones B.M."/>
            <person name="Lawson T."/>
            <person name="Leese F."/>
            <person name="Lindquist E."/>
            <person name="Lobanov A."/>
            <person name="Lomsadze A."/>
            <person name="Malik S.B."/>
            <person name="Marsh M.E."/>
            <person name="Mackinder L."/>
            <person name="Mock T."/>
            <person name="Mueller-Roeber B."/>
            <person name="Pagarete A."/>
            <person name="Parker M."/>
            <person name="Probert I."/>
            <person name="Quesneville H."/>
            <person name="Raines C."/>
            <person name="Rensing S.A."/>
            <person name="Riano-Pachon D.M."/>
            <person name="Richier S."/>
            <person name="Rokitta S."/>
            <person name="Shiraiwa Y."/>
            <person name="Soanes D.M."/>
            <person name="van der Giezen M."/>
            <person name="Wahlund T.M."/>
            <person name="Williams B."/>
            <person name="Wilson W."/>
            <person name="Wolfe G."/>
            <person name="Wurch L.L."/>
        </authorList>
    </citation>
    <scope>NUCLEOTIDE SEQUENCE</scope>
</reference>
<proteinExistence type="predicted"/>
<dbReference type="RefSeq" id="XP_005790887.1">
    <property type="nucleotide sequence ID" value="XM_005790830.1"/>
</dbReference>
<dbReference type="HOGENOM" id="CLU_1725747_0_0_1"/>
<keyword evidence="1" id="KW-0472">Membrane</keyword>
<evidence type="ECO:0000256" key="1">
    <source>
        <dbReference type="SAM" id="Phobius"/>
    </source>
</evidence>
<evidence type="ECO:0000313" key="4">
    <source>
        <dbReference type="Proteomes" id="UP000013827"/>
    </source>
</evidence>
<dbReference type="KEGG" id="ehx:EMIHUDRAFT_454655"/>
<dbReference type="Proteomes" id="UP000013827">
    <property type="component" value="Unassembled WGS sequence"/>
</dbReference>
<dbReference type="PaxDb" id="2903-EOD38458"/>
<evidence type="ECO:0000313" key="3">
    <source>
        <dbReference type="EnsemblProtists" id="EOD38458"/>
    </source>
</evidence>
<dbReference type="eggNOG" id="ENOG502SW2X">
    <property type="taxonomic scope" value="Eukaryota"/>
</dbReference>
<accession>A0A0D3KRS3</accession>
<evidence type="ECO:0000256" key="2">
    <source>
        <dbReference type="SAM" id="SignalP"/>
    </source>
</evidence>
<dbReference type="EnsemblProtists" id="EOD38458">
    <property type="protein sequence ID" value="EOD38458"/>
    <property type="gene ID" value="EMIHUDRAFT_454655"/>
</dbReference>
<feature type="transmembrane region" description="Helical" evidence="1">
    <location>
        <begin position="89"/>
        <end position="109"/>
    </location>
</feature>
<keyword evidence="1" id="KW-0812">Transmembrane</keyword>
<dbReference type="AlphaFoldDB" id="A0A0D3KRS3"/>